<dbReference type="SUPFAM" id="SSF53756">
    <property type="entry name" value="UDP-Glycosyltransferase/glycogen phosphorylase"/>
    <property type="match status" value="1"/>
</dbReference>
<dbReference type="PANTHER" id="PTHR12526">
    <property type="entry name" value="GLYCOSYLTRANSFERASE"/>
    <property type="match status" value="1"/>
</dbReference>
<dbReference type="Proteomes" id="UP000664303">
    <property type="component" value="Unassembled WGS sequence"/>
</dbReference>
<dbReference type="EMBL" id="JAFKCZ010000010">
    <property type="protein sequence ID" value="MBN7797782.1"/>
    <property type="molecule type" value="Genomic_DNA"/>
</dbReference>
<comment type="caution">
    <text evidence="2">The sequence shown here is derived from an EMBL/GenBank/DDBJ whole genome shotgun (WGS) entry which is preliminary data.</text>
</comment>
<protein>
    <submittedName>
        <fullName evidence="2">Glycosyltransferase</fullName>
    </submittedName>
</protein>
<gene>
    <name evidence="2" type="ORF">JYP50_14320</name>
</gene>
<dbReference type="AlphaFoldDB" id="A0A939DHT4"/>
<sequence>MGKVLHVITGLSRGGAERVLVNLLGGGLAGSSDCSVISLSNEGSYGAVIRALGVEVYTLEMSRGLPGAAALWKLRKIVREVKPDVIQGWMYHGNLAANVAARMAPGPRPAVVWNVRHSLYSLAPEKPLTRQVIRSNRWLSPKVNTIVYNCQLSRQQHESFGFASAKGRVIPNGFDTERWRPATERSSVIRDALSISQDAIVVGHVARFHPMKGHAAFLRSVVDVMRHRADVVCLLVGRNVNLENPALAGIVPRQLEERFRFIGEREDIHDLMQAMDVFCLSSWSEAFPNVLGEAMACGVPCVTTDVGDSAEIVQNTGIVVPPSDSESLAQGINELLQKTDAERKALGRAARNRVIANYSLQAVVAEYAELYQNLSNRGPA</sequence>
<dbReference type="RefSeq" id="WP_206561230.1">
    <property type="nucleotide sequence ID" value="NZ_JAFKCZ010000010.1"/>
</dbReference>
<proteinExistence type="predicted"/>
<evidence type="ECO:0000313" key="2">
    <source>
        <dbReference type="EMBL" id="MBN7797782.1"/>
    </source>
</evidence>
<keyword evidence="3" id="KW-1185">Reference proteome</keyword>
<evidence type="ECO:0000313" key="3">
    <source>
        <dbReference type="Proteomes" id="UP000664303"/>
    </source>
</evidence>
<evidence type="ECO:0000259" key="1">
    <source>
        <dbReference type="Pfam" id="PF13439"/>
    </source>
</evidence>
<dbReference type="PANTHER" id="PTHR12526:SF634">
    <property type="entry name" value="BLL3361 PROTEIN"/>
    <property type="match status" value="1"/>
</dbReference>
<name>A0A939DHT4_9GAMM</name>
<dbReference type="Pfam" id="PF13692">
    <property type="entry name" value="Glyco_trans_1_4"/>
    <property type="match status" value="1"/>
</dbReference>
<reference evidence="2" key="1">
    <citation type="submission" date="2021-02" db="EMBL/GenBank/DDBJ databases">
        <title>PHA producing bacteria isolated from coastal sediment in Guangdong, Shenzhen.</title>
        <authorList>
            <person name="Zheng W."/>
            <person name="Yu S."/>
            <person name="Huang Y."/>
        </authorList>
    </citation>
    <scope>NUCLEOTIDE SEQUENCE</scope>
    <source>
        <strain evidence="2">TN14-10</strain>
    </source>
</reference>
<dbReference type="InterPro" id="IPR028098">
    <property type="entry name" value="Glyco_trans_4-like_N"/>
</dbReference>
<organism evidence="2 3">
    <name type="scientific">Parahaliea mediterranea</name>
    <dbReference type="NCBI Taxonomy" id="651086"/>
    <lineage>
        <taxon>Bacteria</taxon>
        <taxon>Pseudomonadati</taxon>
        <taxon>Pseudomonadota</taxon>
        <taxon>Gammaproteobacteria</taxon>
        <taxon>Cellvibrionales</taxon>
        <taxon>Halieaceae</taxon>
        <taxon>Parahaliea</taxon>
    </lineage>
</organism>
<dbReference type="GO" id="GO:0016757">
    <property type="term" value="F:glycosyltransferase activity"/>
    <property type="evidence" value="ECO:0007669"/>
    <property type="project" value="UniProtKB-ARBA"/>
</dbReference>
<dbReference type="Gene3D" id="3.40.50.2000">
    <property type="entry name" value="Glycogen Phosphorylase B"/>
    <property type="match status" value="2"/>
</dbReference>
<feature type="domain" description="Glycosyltransferase subfamily 4-like N-terminal" evidence="1">
    <location>
        <begin position="14"/>
        <end position="178"/>
    </location>
</feature>
<dbReference type="CDD" id="cd03807">
    <property type="entry name" value="GT4_WbnK-like"/>
    <property type="match status" value="1"/>
</dbReference>
<accession>A0A939DHT4</accession>
<dbReference type="Pfam" id="PF13439">
    <property type="entry name" value="Glyco_transf_4"/>
    <property type="match status" value="1"/>
</dbReference>